<protein>
    <submittedName>
        <fullName evidence="2">Uncharacterized protein</fullName>
    </submittedName>
</protein>
<feature type="signal peptide" evidence="1">
    <location>
        <begin position="1"/>
        <end position="23"/>
    </location>
</feature>
<dbReference type="AlphaFoldDB" id="A0A507R3U2"/>
<evidence type="ECO:0000256" key="1">
    <source>
        <dbReference type="SAM" id="SignalP"/>
    </source>
</evidence>
<reference evidence="2 3" key="1">
    <citation type="submission" date="2019-06" db="EMBL/GenBank/DDBJ databases">
        <title>Wine fermentation using esterase from Monascus purpureus.</title>
        <authorList>
            <person name="Geng C."/>
            <person name="Zhang Y."/>
        </authorList>
    </citation>
    <scope>NUCLEOTIDE SEQUENCE [LARGE SCALE GENOMIC DNA]</scope>
    <source>
        <strain evidence="2">HQ1</strain>
    </source>
</reference>
<keyword evidence="1" id="KW-0732">Signal</keyword>
<accession>A0A507R3U2</accession>
<dbReference type="Proteomes" id="UP000319663">
    <property type="component" value="Unassembled WGS sequence"/>
</dbReference>
<proteinExistence type="predicted"/>
<evidence type="ECO:0000313" key="2">
    <source>
        <dbReference type="EMBL" id="TQB76430.1"/>
    </source>
</evidence>
<feature type="chain" id="PRO_5021227508" evidence="1">
    <location>
        <begin position="24"/>
        <end position="151"/>
    </location>
</feature>
<keyword evidence="3" id="KW-1185">Reference proteome</keyword>
<sequence length="151" mass="16912">MSCINKQVFISLFPLWLQRLVATQDGTVGNQNTSSTPDAIAVGDTVGARRQTQTDDDYQPGILILPTPPPSAKKMNNVLEIRNIRGFRAFAFRLHGPNDYYFEAEFCDGTIGIVQFPVYLRLHSVSDFLRIKRIMSEVAKAKPRALWIGVA</sequence>
<organism evidence="2 3">
    <name type="scientific">Monascus purpureus</name>
    <name type="common">Red mold</name>
    <name type="synonym">Monascus anka</name>
    <dbReference type="NCBI Taxonomy" id="5098"/>
    <lineage>
        <taxon>Eukaryota</taxon>
        <taxon>Fungi</taxon>
        <taxon>Dikarya</taxon>
        <taxon>Ascomycota</taxon>
        <taxon>Pezizomycotina</taxon>
        <taxon>Eurotiomycetes</taxon>
        <taxon>Eurotiomycetidae</taxon>
        <taxon>Eurotiales</taxon>
        <taxon>Aspergillaceae</taxon>
        <taxon>Monascus</taxon>
    </lineage>
</organism>
<feature type="non-terminal residue" evidence="2">
    <location>
        <position position="151"/>
    </location>
</feature>
<evidence type="ECO:0000313" key="3">
    <source>
        <dbReference type="Proteomes" id="UP000319663"/>
    </source>
</evidence>
<gene>
    <name evidence="2" type="ORF">MPDQ_007837</name>
</gene>
<name>A0A507R3U2_MONPU</name>
<dbReference type="EMBL" id="VIFY01000009">
    <property type="protein sequence ID" value="TQB76430.1"/>
    <property type="molecule type" value="Genomic_DNA"/>
</dbReference>
<comment type="caution">
    <text evidence="2">The sequence shown here is derived from an EMBL/GenBank/DDBJ whole genome shotgun (WGS) entry which is preliminary data.</text>
</comment>